<evidence type="ECO:0000313" key="2">
    <source>
        <dbReference type="Proteomes" id="UP000016936"/>
    </source>
</evidence>
<protein>
    <submittedName>
        <fullName evidence="1">Uncharacterized protein</fullName>
    </submittedName>
</protein>
<keyword evidence="2" id="KW-1185">Reference proteome</keyword>
<dbReference type="Proteomes" id="UP000016936">
    <property type="component" value="Unassembled WGS sequence"/>
</dbReference>
<feature type="non-terminal residue" evidence="1">
    <location>
        <position position="85"/>
    </location>
</feature>
<dbReference type="EMBL" id="KB445576">
    <property type="protein sequence ID" value="EMD91825.1"/>
    <property type="molecule type" value="Genomic_DNA"/>
</dbReference>
<organism evidence="1 2">
    <name type="scientific">Cochliobolus heterostrophus (strain C5 / ATCC 48332 / race O)</name>
    <name type="common">Southern corn leaf blight fungus</name>
    <name type="synonym">Bipolaris maydis</name>
    <dbReference type="NCBI Taxonomy" id="701091"/>
    <lineage>
        <taxon>Eukaryota</taxon>
        <taxon>Fungi</taxon>
        <taxon>Dikarya</taxon>
        <taxon>Ascomycota</taxon>
        <taxon>Pezizomycotina</taxon>
        <taxon>Dothideomycetes</taxon>
        <taxon>Pleosporomycetidae</taxon>
        <taxon>Pleosporales</taxon>
        <taxon>Pleosporineae</taxon>
        <taxon>Pleosporaceae</taxon>
        <taxon>Bipolaris</taxon>
    </lineage>
</organism>
<reference evidence="2" key="2">
    <citation type="journal article" date="2013" name="PLoS Genet.">
        <title>Comparative genome structure, secondary metabolite, and effector coding capacity across Cochliobolus pathogens.</title>
        <authorList>
            <person name="Condon B.J."/>
            <person name="Leng Y."/>
            <person name="Wu D."/>
            <person name="Bushley K.E."/>
            <person name="Ohm R.A."/>
            <person name="Otillar R."/>
            <person name="Martin J."/>
            <person name="Schackwitz W."/>
            <person name="Grimwood J."/>
            <person name="MohdZainudin N."/>
            <person name="Xue C."/>
            <person name="Wang R."/>
            <person name="Manning V.A."/>
            <person name="Dhillon B."/>
            <person name="Tu Z.J."/>
            <person name="Steffenson B.J."/>
            <person name="Salamov A."/>
            <person name="Sun H."/>
            <person name="Lowry S."/>
            <person name="LaButti K."/>
            <person name="Han J."/>
            <person name="Copeland A."/>
            <person name="Lindquist E."/>
            <person name="Barry K."/>
            <person name="Schmutz J."/>
            <person name="Baker S.E."/>
            <person name="Ciuffetti L.M."/>
            <person name="Grigoriev I.V."/>
            <person name="Zhong S."/>
            <person name="Turgeon B.G."/>
        </authorList>
    </citation>
    <scope>NUCLEOTIDE SEQUENCE [LARGE SCALE GENOMIC DNA]</scope>
    <source>
        <strain evidence="2">C5 / ATCC 48332 / race O</strain>
    </source>
</reference>
<sequence>MANSNSVRFKKPFVAQLRDYGHACIQPYSFCFSPHGQIESWLHSCRRQVHTDMCMRIRLEAPEIDNGELPTISIRTHATAHRHRP</sequence>
<reference evidence="1 2" key="1">
    <citation type="journal article" date="2012" name="PLoS Pathog.">
        <title>Diverse lifestyles and strategies of plant pathogenesis encoded in the genomes of eighteen Dothideomycetes fungi.</title>
        <authorList>
            <person name="Ohm R.A."/>
            <person name="Feau N."/>
            <person name="Henrissat B."/>
            <person name="Schoch C.L."/>
            <person name="Horwitz B.A."/>
            <person name="Barry K.W."/>
            <person name="Condon B.J."/>
            <person name="Copeland A.C."/>
            <person name="Dhillon B."/>
            <person name="Glaser F."/>
            <person name="Hesse C.N."/>
            <person name="Kosti I."/>
            <person name="LaButti K."/>
            <person name="Lindquist E.A."/>
            <person name="Lucas S."/>
            <person name="Salamov A.A."/>
            <person name="Bradshaw R.E."/>
            <person name="Ciuffetti L."/>
            <person name="Hamelin R.C."/>
            <person name="Kema G.H.J."/>
            <person name="Lawrence C."/>
            <person name="Scott J.A."/>
            <person name="Spatafora J.W."/>
            <person name="Turgeon B.G."/>
            <person name="de Wit P.J.G.M."/>
            <person name="Zhong S."/>
            <person name="Goodwin S.B."/>
            <person name="Grigoriev I.V."/>
        </authorList>
    </citation>
    <scope>NUCLEOTIDE SEQUENCE [LARGE SCALE GENOMIC DNA]</scope>
    <source>
        <strain evidence="2">C5 / ATCC 48332 / race O</strain>
    </source>
</reference>
<accession>M2T2L5</accession>
<evidence type="ECO:0000313" key="1">
    <source>
        <dbReference type="EMBL" id="EMD91825.1"/>
    </source>
</evidence>
<name>M2T2L5_COCH5</name>
<dbReference type="HOGENOM" id="CLU_2518566_0_0_1"/>
<dbReference type="AlphaFoldDB" id="M2T2L5"/>
<gene>
    <name evidence="1" type="ORF">COCHEDRAFT_1021643</name>
</gene>
<proteinExistence type="predicted"/>